<evidence type="ECO:0008006" key="4">
    <source>
        <dbReference type="Google" id="ProtNLM"/>
    </source>
</evidence>
<evidence type="ECO:0000313" key="3">
    <source>
        <dbReference type="Proteomes" id="UP000078383"/>
    </source>
</evidence>
<reference evidence="2 3" key="1">
    <citation type="submission" date="2015-09" db="EMBL/GenBank/DDBJ databases">
        <authorList>
            <consortium name="Pathogen Informatics"/>
        </authorList>
    </citation>
    <scope>NUCLEOTIDE SEQUENCE [LARGE SCALE GENOMIC DNA]</scope>
    <source>
        <strain evidence="2 3">2789STDY5834889</strain>
    </source>
</reference>
<accession>A0A174ZPX5</accession>
<dbReference type="OrthoDB" id="2042225at2"/>
<dbReference type="RefSeq" id="WP_055171974.1">
    <property type="nucleotide sequence ID" value="NZ_CZBX01000005.1"/>
</dbReference>
<evidence type="ECO:0000313" key="2">
    <source>
        <dbReference type="EMBL" id="CUQ86186.1"/>
    </source>
</evidence>
<dbReference type="Proteomes" id="UP000078383">
    <property type="component" value="Unassembled WGS sequence"/>
</dbReference>
<feature type="region of interest" description="Disordered" evidence="1">
    <location>
        <begin position="199"/>
        <end position="231"/>
    </location>
</feature>
<dbReference type="EMBL" id="CZBX01000005">
    <property type="protein sequence ID" value="CUQ86186.1"/>
    <property type="molecule type" value="Genomic_DNA"/>
</dbReference>
<gene>
    <name evidence="2" type="ORF">ERS852502_01293</name>
</gene>
<evidence type="ECO:0000256" key="1">
    <source>
        <dbReference type="SAM" id="MobiDB-lite"/>
    </source>
</evidence>
<protein>
    <recommendedName>
        <fullName evidence="4">DUF4194 domain-containing protein</fullName>
    </recommendedName>
</protein>
<proteinExistence type="predicted"/>
<name>A0A174ZPX5_9FIRM</name>
<sequence length="231" mass="26759">MVNYMEELSVTEADNLKKTIAALFRQTCILQMKYDPVTLVPRDNLHYEICTRHRKFIEDYLSVLNCELVHDPQEHIYRLHGDGIAIEKINATVTKVILLVKLIYRDKILGEGLKATVTNLAEIREYGKNTNLINYKLTMGEWKEALYVMSKHQIIEVPGAIQNVEDETPIYIYSTINLYCGSMDITALIKEYQEDQYAEEEITEEVSEQEIQEEAEGGVEDEREAVEENIY</sequence>
<organism evidence="2 3">
    <name type="scientific">[Ruminococcus] torques</name>
    <dbReference type="NCBI Taxonomy" id="33039"/>
    <lineage>
        <taxon>Bacteria</taxon>
        <taxon>Bacillati</taxon>
        <taxon>Bacillota</taxon>
        <taxon>Clostridia</taxon>
        <taxon>Lachnospirales</taxon>
        <taxon>Lachnospiraceae</taxon>
        <taxon>Mediterraneibacter</taxon>
    </lineage>
</organism>
<dbReference type="AlphaFoldDB" id="A0A174ZPX5"/>